<dbReference type="Pfam" id="PF00849">
    <property type="entry name" value="PseudoU_synth_2"/>
    <property type="match status" value="1"/>
</dbReference>
<organism evidence="17 18">
    <name type="scientific">Aquabacterium olei</name>
    <dbReference type="NCBI Taxonomy" id="1296669"/>
    <lineage>
        <taxon>Bacteria</taxon>
        <taxon>Pseudomonadati</taxon>
        <taxon>Pseudomonadota</taxon>
        <taxon>Betaproteobacteria</taxon>
        <taxon>Burkholderiales</taxon>
        <taxon>Aquabacterium</taxon>
    </lineage>
</organism>
<dbReference type="InterPro" id="IPR020103">
    <property type="entry name" value="PsdUridine_synth_cat_dom_sf"/>
</dbReference>
<dbReference type="SUPFAM" id="SSF55120">
    <property type="entry name" value="Pseudouridine synthase"/>
    <property type="match status" value="1"/>
</dbReference>
<evidence type="ECO:0000256" key="12">
    <source>
        <dbReference type="ARBA" id="ARBA00042372"/>
    </source>
</evidence>
<evidence type="ECO:0000256" key="5">
    <source>
        <dbReference type="ARBA" id="ARBA00036184"/>
    </source>
</evidence>
<evidence type="ECO:0000256" key="14">
    <source>
        <dbReference type="ARBA" id="ARBA00042883"/>
    </source>
</evidence>
<comment type="similarity">
    <text evidence="1">Belongs to the pseudouridine synthase RluA family.</text>
</comment>
<dbReference type="PANTHER" id="PTHR21600:SF91">
    <property type="entry name" value="DUAL-SPECIFICITY RNA PSEUDOURIDINE SYNTHASE RLUA"/>
    <property type="match status" value="1"/>
</dbReference>
<dbReference type="EC" id="5.4.99.28" evidence="8"/>
<keyword evidence="18" id="KW-1185">Reference proteome</keyword>
<dbReference type="KEGG" id="aon:DEH84_12375"/>
<evidence type="ECO:0000256" key="2">
    <source>
        <dbReference type="ARBA" id="ARBA00022552"/>
    </source>
</evidence>
<dbReference type="GO" id="GO:0160151">
    <property type="term" value="F:tRNA pseudouridine(32) synthase activity"/>
    <property type="evidence" value="ECO:0007669"/>
    <property type="project" value="UniProtKB-EC"/>
</dbReference>
<keyword evidence="4" id="KW-0413">Isomerase</keyword>
<evidence type="ECO:0000313" key="18">
    <source>
        <dbReference type="Proteomes" id="UP000244892"/>
    </source>
</evidence>
<evidence type="ECO:0000256" key="15">
    <source>
        <dbReference type="ARBA" id="ARBA00043143"/>
    </source>
</evidence>
<sequence>MGRFRGLPPPSAPSLCPPIVYAPPPAGPLQPVYEDACLLVLDKPAGLLTVPGRGTAHQDCLLHRAQQCWPDAGVVHRLDLATSGLVVFGRGGAAQAALSAAFRARVVSKRYEAVLHGVLSAELGDAGEVGLPLGTDWDWRPMQKVDTEHGRSALTRWRVLSRDAGRACTRVELEPVTGRSHQLRVHMLALGHPIQGDPLYGPPQSQAAAPRLLLHARSLALDHPVTGRPLHWTSPPPF</sequence>
<dbReference type="EMBL" id="CP029210">
    <property type="protein sequence ID" value="AWI54124.1"/>
    <property type="molecule type" value="Genomic_DNA"/>
</dbReference>
<dbReference type="GO" id="GO:0003723">
    <property type="term" value="F:RNA binding"/>
    <property type="evidence" value="ECO:0007669"/>
    <property type="project" value="InterPro"/>
</dbReference>
<dbReference type="InterPro" id="IPR006224">
    <property type="entry name" value="PsdUridine_synth_RluA-like_CS"/>
</dbReference>
<dbReference type="OrthoDB" id="9785808at2"/>
<dbReference type="PROSITE" id="PS01129">
    <property type="entry name" value="PSI_RLU"/>
    <property type="match status" value="1"/>
</dbReference>
<dbReference type="GO" id="GO:0000455">
    <property type="term" value="P:enzyme-directed rRNA pseudouridine synthesis"/>
    <property type="evidence" value="ECO:0007669"/>
    <property type="project" value="TreeGrafter"/>
</dbReference>
<evidence type="ECO:0000259" key="16">
    <source>
        <dbReference type="Pfam" id="PF00849"/>
    </source>
</evidence>
<evidence type="ECO:0000256" key="8">
    <source>
        <dbReference type="ARBA" id="ARBA00038944"/>
    </source>
</evidence>
<dbReference type="Proteomes" id="UP000244892">
    <property type="component" value="Chromosome"/>
</dbReference>
<evidence type="ECO:0000256" key="7">
    <source>
        <dbReference type="ARBA" id="ARBA00037305"/>
    </source>
</evidence>
<dbReference type="InterPro" id="IPR050188">
    <property type="entry name" value="RluA_PseudoU_synthase"/>
</dbReference>
<evidence type="ECO:0000256" key="6">
    <source>
        <dbReference type="ARBA" id="ARBA00036916"/>
    </source>
</evidence>
<comment type="catalytic activity">
    <reaction evidence="5">
        <text>uridine(32) in tRNA = pseudouridine(32) in tRNA</text>
        <dbReference type="Rhea" id="RHEA:42544"/>
        <dbReference type="Rhea" id="RHEA-COMP:10107"/>
        <dbReference type="Rhea" id="RHEA-COMP:10108"/>
        <dbReference type="ChEBI" id="CHEBI:65314"/>
        <dbReference type="ChEBI" id="CHEBI:65315"/>
        <dbReference type="EC" id="5.4.99.28"/>
    </reaction>
</comment>
<reference evidence="17 18" key="1">
    <citation type="submission" date="2018-05" db="EMBL/GenBank/DDBJ databases">
        <title>complete genome sequence of Aquabacterium olei NBRC 110486.</title>
        <authorList>
            <person name="Tang B."/>
            <person name="Chang J."/>
            <person name="Zhang L."/>
            <person name="Yang H."/>
        </authorList>
    </citation>
    <scope>NUCLEOTIDE SEQUENCE [LARGE SCALE GENOMIC DNA]</scope>
    <source>
        <strain evidence="17 18">NBRC 110486</strain>
    </source>
</reference>
<dbReference type="PANTHER" id="PTHR21600">
    <property type="entry name" value="MITOCHONDRIAL RNA PSEUDOURIDINE SYNTHASE"/>
    <property type="match status" value="1"/>
</dbReference>
<evidence type="ECO:0000256" key="11">
    <source>
        <dbReference type="ARBA" id="ARBA00041266"/>
    </source>
</evidence>
<dbReference type="InterPro" id="IPR006145">
    <property type="entry name" value="PsdUridine_synth_RsuA/RluA"/>
</dbReference>
<feature type="domain" description="Pseudouridine synthase RsuA/RluA-like" evidence="16">
    <location>
        <begin position="38"/>
        <end position="188"/>
    </location>
</feature>
<accession>A0A2U8FUN3</accession>
<dbReference type="RefSeq" id="WP_109037120.1">
    <property type="nucleotide sequence ID" value="NZ_CP029210.1"/>
</dbReference>
<evidence type="ECO:0000256" key="3">
    <source>
        <dbReference type="ARBA" id="ARBA00022694"/>
    </source>
</evidence>
<dbReference type="CDD" id="cd02869">
    <property type="entry name" value="PseudoU_synth_RluA_like"/>
    <property type="match status" value="1"/>
</dbReference>
<evidence type="ECO:0000313" key="17">
    <source>
        <dbReference type="EMBL" id="AWI54124.1"/>
    </source>
</evidence>
<comment type="function">
    <text evidence="7">Dual specificity enzyme that catalyzes the synthesis of pseudouridine from uracil-746 in 23S ribosomal RNA and from uracil-32 in the anticodon stem and loop of transfer RNAs.</text>
</comment>
<dbReference type="EC" id="5.4.99.29" evidence="9"/>
<dbReference type="GO" id="GO:0160142">
    <property type="term" value="F:23S rRNA pseudouridine(746) synthase activity"/>
    <property type="evidence" value="ECO:0007669"/>
    <property type="project" value="UniProtKB-EC"/>
</dbReference>
<dbReference type="GO" id="GO:0008033">
    <property type="term" value="P:tRNA processing"/>
    <property type="evidence" value="ECO:0007669"/>
    <property type="project" value="UniProtKB-KW"/>
</dbReference>
<evidence type="ECO:0000256" key="9">
    <source>
        <dbReference type="ARBA" id="ARBA00038945"/>
    </source>
</evidence>
<evidence type="ECO:0000256" key="13">
    <source>
        <dbReference type="ARBA" id="ARBA00042844"/>
    </source>
</evidence>
<keyword evidence="3" id="KW-0819">tRNA processing</keyword>
<evidence type="ECO:0000256" key="4">
    <source>
        <dbReference type="ARBA" id="ARBA00023235"/>
    </source>
</evidence>
<keyword evidence="2" id="KW-0698">rRNA processing</keyword>
<evidence type="ECO:0000256" key="1">
    <source>
        <dbReference type="ARBA" id="ARBA00010876"/>
    </source>
</evidence>
<protein>
    <recommendedName>
        <fullName evidence="10">Dual-specificity RNA pseudouridine synthase RluA</fullName>
        <ecNumber evidence="8">5.4.99.28</ecNumber>
        <ecNumber evidence="9">5.4.99.29</ecNumber>
    </recommendedName>
    <alternativeName>
        <fullName evidence="11">23S rRNA pseudouridine(746) synthase</fullName>
    </alternativeName>
    <alternativeName>
        <fullName evidence="14">Ribosomal large subunit pseudouridine synthase A</fullName>
    </alternativeName>
    <alternativeName>
        <fullName evidence="13">rRNA pseudouridylate synthase A</fullName>
    </alternativeName>
    <alternativeName>
        <fullName evidence="15">rRNA-uridine isomerase A</fullName>
    </alternativeName>
    <alternativeName>
        <fullName evidence="12">tRNA pseudouridine(32) synthase</fullName>
    </alternativeName>
</protein>
<name>A0A2U8FUN3_9BURK</name>
<comment type="catalytic activity">
    <reaction evidence="6">
        <text>uridine(746) in 23S rRNA = pseudouridine(746) in 23S rRNA</text>
        <dbReference type="Rhea" id="RHEA:42548"/>
        <dbReference type="Rhea" id="RHEA-COMP:10109"/>
        <dbReference type="Rhea" id="RHEA-COMP:10110"/>
        <dbReference type="ChEBI" id="CHEBI:65314"/>
        <dbReference type="ChEBI" id="CHEBI:65315"/>
        <dbReference type="EC" id="5.4.99.29"/>
    </reaction>
</comment>
<dbReference type="AlphaFoldDB" id="A0A2U8FUN3"/>
<proteinExistence type="inferred from homology"/>
<dbReference type="Gene3D" id="3.30.2350.10">
    <property type="entry name" value="Pseudouridine synthase"/>
    <property type="match status" value="1"/>
</dbReference>
<evidence type="ECO:0000256" key="10">
    <source>
        <dbReference type="ARBA" id="ARBA00039988"/>
    </source>
</evidence>
<gene>
    <name evidence="17" type="ORF">DEH84_12375</name>
</gene>